<dbReference type="InterPro" id="IPR036388">
    <property type="entry name" value="WH-like_DNA-bd_sf"/>
</dbReference>
<evidence type="ECO:0000313" key="6">
    <source>
        <dbReference type="EMBL" id="MBD3867673.1"/>
    </source>
</evidence>
<proteinExistence type="predicted"/>
<dbReference type="CDD" id="cd06170">
    <property type="entry name" value="LuxR_C_like"/>
    <property type="match status" value="1"/>
</dbReference>
<name>A0A8J6Y029_9BACT</name>
<evidence type="ECO:0000256" key="1">
    <source>
        <dbReference type="ARBA" id="ARBA00023015"/>
    </source>
</evidence>
<keyword evidence="1" id="KW-0805">Transcription regulation</keyword>
<evidence type="ECO:0000259" key="4">
    <source>
        <dbReference type="PROSITE" id="PS50043"/>
    </source>
</evidence>
<dbReference type="SUPFAM" id="SSF46894">
    <property type="entry name" value="C-terminal effector domain of the bipartite response regulators"/>
    <property type="match status" value="1"/>
</dbReference>
<dbReference type="GO" id="GO:0003677">
    <property type="term" value="F:DNA binding"/>
    <property type="evidence" value="ECO:0007669"/>
    <property type="project" value="UniProtKB-KW"/>
</dbReference>
<comment type="caution">
    <text evidence="6">The sequence shown here is derived from an EMBL/GenBank/DDBJ whole genome shotgun (WGS) entry which is preliminary data.</text>
</comment>
<accession>A0A8J6Y029</accession>
<dbReference type="Gene3D" id="3.30.450.20">
    <property type="entry name" value="PAS domain"/>
    <property type="match status" value="1"/>
</dbReference>
<protein>
    <submittedName>
        <fullName evidence="6">PAS domain-containing protein</fullName>
    </submittedName>
</protein>
<dbReference type="InterPro" id="IPR000014">
    <property type="entry name" value="PAS"/>
</dbReference>
<evidence type="ECO:0000313" key="7">
    <source>
        <dbReference type="Proteomes" id="UP000648239"/>
    </source>
</evidence>
<dbReference type="SUPFAM" id="SSF55785">
    <property type="entry name" value="PYP-like sensor domain (PAS domain)"/>
    <property type="match status" value="1"/>
</dbReference>
<dbReference type="EMBL" id="JACXWD010000014">
    <property type="protein sequence ID" value="MBD3867673.1"/>
    <property type="molecule type" value="Genomic_DNA"/>
</dbReference>
<dbReference type="PANTHER" id="PTHR44688:SF16">
    <property type="entry name" value="DNA-BINDING TRANSCRIPTIONAL ACTIVATOR DEVR_DOSR"/>
    <property type="match status" value="1"/>
</dbReference>
<dbReference type="PROSITE" id="PS50112">
    <property type="entry name" value="PAS"/>
    <property type="match status" value="1"/>
</dbReference>
<dbReference type="Proteomes" id="UP000648239">
    <property type="component" value="Unassembled WGS sequence"/>
</dbReference>
<keyword evidence="3" id="KW-0804">Transcription</keyword>
<dbReference type="Pfam" id="PF00989">
    <property type="entry name" value="PAS"/>
    <property type="match status" value="1"/>
</dbReference>
<reference evidence="6 7" key="1">
    <citation type="submission" date="2020-08" db="EMBL/GenBank/DDBJ databases">
        <title>Acidobacteriota in marine sediments use diverse sulfur dissimilation pathways.</title>
        <authorList>
            <person name="Wasmund K."/>
        </authorList>
    </citation>
    <scope>NUCLEOTIDE SEQUENCE [LARGE SCALE GENOMIC DNA]</scope>
    <source>
        <strain evidence="6">MAG AM4</strain>
    </source>
</reference>
<dbReference type="PROSITE" id="PS50043">
    <property type="entry name" value="HTH_LUXR_2"/>
    <property type="match status" value="1"/>
</dbReference>
<feature type="domain" description="PAS" evidence="5">
    <location>
        <begin position="1"/>
        <end position="45"/>
    </location>
</feature>
<dbReference type="InterPro" id="IPR000792">
    <property type="entry name" value="Tscrpt_reg_LuxR_C"/>
</dbReference>
<dbReference type="InterPro" id="IPR016032">
    <property type="entry name" value="Sig_transdc_resp-reg_C-effctor"/>
</dbReference>
<sequence length="211" mass="22525">MDTLSLVKTTGCAAFVADEDGVITGWNPAAEELLGLQADEVIGKSCSDVICGTDIFGNRFCNEGCAIQTMVRKGEAVRNFQIDVRAAGGEPFRIGLCTLVIREEGKNGYRLVHLFQPMDQVGLRAIAGRAGAQANGNVLRTGTSNRPGSNLTAREREVLSLLESGVPTQGMADSMKISVTTVRNHIQGILRKLGAHSRLEAVSSARRQGLI</sequence>
<dbReference type="GO" id="GO:0006355">
    <property type="term" value="P:regulation of DNA-templated transcription"/>
    <property type="evidence" value="ECO:0007669"/>
    <property type="project" value="InterPro"/>
</dbReference>
<feature type="domain" description="HTH luxR-type" evidence="4">
    <location>
        <begin position="144"/>
        <end position="209"/>
    </location>
</feature>
<dbReference type="CDD" id="cd00130">
    <property type="entry name" value="PAS"/>
    <property type="match status" value="1"/>
</dbReference>
<evidence type="ECO:0000256" key="2">
    <source>
        <dbReference type="ARBA" id="ARBA00023125"/>
    </source>
</evidence>
<dbReference type="SMART" id="SM00421">
    <property type="entry name" value="HTH_LUXR"/>
    <property type="match status" value="1"/>
</dbReference>
<dbReference type="Gene3D" id="1.10.10.10">
    <property type="entry name" value="Winged helix-like DNA-binding domain superfamily/Winged helix DNA-binding domain"/>
    <property type="match status" value="1"/>
</dbReference>
<dbReference type="PANTHER" id="PTHR44688">
    <property type="entry name" value="DNA-BINDING TRANSCRIPTIONAL ACTIVATOR DEVR_DOSR"/>
    <property type="match status" value="1"/>
</dbReference>
<dbReference type="InterPro" id="IPR013767">
    <property type="entry name" value="PAS_fold"/>
</dbReference>
<dbReference type="PRINTS" id="PR00038">
    <property type="entry name" value="HTHLUXR"/>
</dbReference>
<dbReference type="Pfam" id="PF00196">
    <property type="entry name" value="GerE"/>
    <property type="match status" value="1"/>
</dbReference>
<organism evidence="6 7">
    <name type="scientific">Candidatus Polarisedimenticola svalbardensis</name>
    <dbReference type="NCBI Taxonomy" id="2886004"/>
    <lineage>
        <taxon>Bacteria</taxon>
        <taxon>Pseudomonadati</taxon>
        <taxon>Acidobacteriota</taxon>
        <taxon>Candidatus Polarisedimenticolia</taxon>
        <taxon>Candidatus Polarisedimenticolales</taxon>
        <taxon>Candidatus Polarisedimenticolaceae</taxon>
        <taxon>Candidatus Polarisedimenticola</taxon>
    </lineage>
</organism>
<dbReference type="AlphaFoldDB" id="A0A8J6Y029"/>
<evidence type="ECO:0000259" key="5">
    <source>
        <dbReference type="PROSITE" id="PS50112"/>
    </source>
</evidence>
<dbReference type="NCBIfam" id="TIGR00229">
    <property type="entry name" value="sensory_box"/>
    <property type="match status" value="1"/>
</dbReference>
<evidence type="ECO:0000256" key="3">
    <source>
        <dbReference type="ARBA" id="ARBA00023163"/>
    </source>
</evidence>
<dbReference type="SMART" id="SM00091">
    <property type="entry name" value="PAS"/>
    <property type="match status" value="1"/>
</dbReference>
<gene>
    <name evidence="6" type="ORF">IFK94_06065</name>
</gene>
<dbReference type="InterPro" id="IPR035965">
    <property type="entry name" value="PAS-like_dom_sf"/>
</dbReference>
<keyword evidence="2" id="KW-0238">DNA-binding</keyword>